<dbReference type="AlphaFoldDB" id="A0A674HMN1"/>
<protein>
    <submittedName>
        <fullName evidence="1">Uncharacterized protein</fullName>
    </submittedName>
</protein>
<evidence type="ECO:0000313" key="2">
    <source>
        <dbReference type="Proteomes" id="UP000007754"/>
    </source>
</evidence>
<dbReference type="Proteomes" id="UP000007754">
    <property type="component" value="Unplaced"/>
</dbReference>
<evidence type="ECO:0000313" key="1">
    <source>
        <dbReference type="Ensembl" id="ENSTGUP00000035887.1"/>
    </source>
</evidence>
<dbReference type="GeneTree" id="ENSGT00990000212198"/>
<keyword evidence="2" id="KW-1185">Reference proteome</keyword>
<name>A0A674HMN1_TAEGU</name>
<sequence length="116" mass="11894">GLSPGCRETGLSPGCRETGLSPGCRETGLSPGCRETGLSPGCRETGLSPGCRETGLSPGCRETGKAVLRPRDRSVAPALISSSPASCLLPDPEGQQGGHRCHPVPQQCSIPITRVC</sequence>
<reference evidence="1" key="2">
    <citation type="submission" date="2025-09" db="UniProtKB">
        <authorList>
            <consortium name="Ensembl"/>
        </authorList>
    </citation>
    <scope>IDENTIFICATION</scope>
</reference>
<dbReference type="InParanoid" id="A0A674HMN1"/>
<organism evidence="1 2">
    <name type="scientific">Taeniopygia guttata</name>
    <name type="common">Zebra finch</name>
    <name type="synonym">Poephila guttata</name>
    <dbReference type="NCBI Taxonomy" id="59729"/>
    <lineage>
        <taxon>Eukaryota</taxon>
        <taxon>Metazoa</taxon>
        <taxon>Chordata</taxon>
        <taxon>Craniata</taxon>
        <taxon>Vertebrata</taxon>
        <taxon>Euteleostomi</taxon>
        <taxon>Archelosauria</taxon>
        <taxon>Archosauria</taxon>
        <taxon>Dinosauria</taxon>
        <taxon>Saurischia</taxon>
        <taxon>Theropoda</taxon>
        <taxon>Coelurosauria</taxon>
        <taxon>Aves</taxon>
        <taxon>Neognathae</taxon>
        <taxon>Neoaves</taxon>
        <taxon>Telluraves</taxon>
        <taxon>Australaves</taxon>
        <taxon>Passeriformes</taxon>
        <taxon>Passeroidea</taxon>
        <taxon>Estrildidae</taxon>
        <taxon>Estrildinae</taxon>
        <taxon>Taeniopygia</taxon>
    </lineage>
</organism>
<dbReference type="Ensembl" id="ENSTGUT00000024561.1">
    <property type="protein sequence ID" value="ENSTGUP00000035887.1"/>
    <property type="gene ID" value="ENSTGUG00000021763.1"/>
</dbReference>
<proteinExistence type="predicted"/>
<reference evidence="1" key="1">
    <citation type="submission" date="2025-08" db="UniProtKB">
        <authorList>
            <consortium name="Ensembl"/>
        </authorList>
    </citation>
    <scope>IDENTIFICATION</scope>
</reference>
<accession>A0A674HMN1</accession>